<protein>
    <recommendedName>
        <fullName evidence="4">HTH marR-type domain-containing protein</fullName>
    </recommendedName>
</protein>
<gene>
    <name evidence="5" type="ORF">HMPREF0216_01675</name>
</gene>
<feature type="domain" description="HTH marR-type" evidence="4">
    <location>
        <begin position="1"/>
        <end position="88"/>
    </location>
</feature>
<dbReference type="PATRIC" id="fig|545697.3.peg.1649"/>
<dbReference type="InterPro" id="IPR036388">
    <property type="entry name" value="WH-like_DNA-bd_sf"/>
</dbReference>
<keyword evidence="1" id="KW-0805">Transcription regulation</keyword>
<evidence type="ECO:0000256" key="2">
    <source>
        <dbReference type="ARBA" id="ARBA00023125"/>
    </source>
</evidence>
<keyword evidence="2" id="KW-0238">DNA-binding</keyword>
<dbReference type="Proteomes" id="UP000010420">
    <property type="component" value="Unassembled WGS sequence"/>
</dbReference>
<dbReference type="EMBL" id="AMEZ01000049">
    <property type="protein sequence ID" value="EKY26922.1"/>
    <property type="molecule type" value="Genomic_DNA"/>
</dbReference>
<evidence type="ECO:0000313" key="5">
    <source>
        <dbReference type="EMBL" id="EKY26922.1"/>
    </source>
</evidence>
<dbReference type="InterPro" id="IPR000835">
    <property type="entry name" value="HTH_MarR-typ"/>
</dbReference>
<comment type="caution">
    <text evidence="5">The sequence shown here is derived from an EMBL/GenBank/DDBJ whole genome shotgun (WGS) entry which is preliminary data.</text>
</comment>
<evidence type="ECO:0000313" key="6">
    <source>
        <dbReference type="Proteomes" id="UP000010420"/>
    </source>
</evidence>
<dbReference type="PANTHER" id="PTHR35790:SF4">
    <property type="entry name" value="HTH-TYPE TRANSCRIPTIONAL REGULATOR PCHR"/>
    <property type="match status" value="1"/>
</dbReference>
<keyword evidence="6" id="KW-1185">Reference proteome</keyword>
<name>L1QH57_9CLOT</name>
<reference evidence="5 6" key="1">
    <citation type="submission" date="2012-05" db="EMBL/GenBank/DDBJ databases">
        <authorList>
            <person name="Weinstock G."/>
            <person name="Sodergren E."/>
            <person name="Lobos E.A."/>
            <person name="Fulton L."/>
            <person name="Fulton R."/>
            <person name="Courtney L."/>
            <person name="Fronick C."/>
            <person name="O'Laughlin M."/>
            <person name="Godfrey J."/>
            <person name="Wilson R.M."/>
            <person name="Miner T."/>
            <person name="Farmer C."/>
            <person name="Delehaunty K."/>
            <person name="Cordes M."/>
            <person name="Minx P."/>
            <person name="Tomlinson C."/>
            <person name="Chen J."/>
            <person name="Wollam A."/>
            <person name="Pepin K.H."/>
            <person name="Bhonagiri V."/>
            <person name="Zhang X."/>
            <person name="Suruliraj S."/>
            <person name="Warren W."/>
            <person name="Mitreva M."/>
            <person name="Mardis E.R."/>
            <person name="Wilson R.K."/>
        </authorList>
    </citation>
    <scope>NUCLEOTIDE SEQUENCE [LARGE SCALE GENOMIC DNA]</scope>
    <source>
        <strain evidence="5 6">DSM 1785</strain>
    </source>
</reference>
<dbReference type="GO" id="GO:0003700">
    <property type="term" value="F:DNA-binding transcription factor activity"/>
    <property type="evidence" value="ECO:0007669"/>
    <property type="project" value="InterPro"/>
</dbReference>
<evidence type="ECO:0000256" key="1">
    <source>
        <dbReference type="ARBA" id="ARBA00023015"/>
    </source>
</evidence>
<sequence>MIAEKLSMTRGGISKIANRLIEKKLITTYKDDSNQKKIFYKLTSLGEKINIIHNELHKENHNFLLKIASNYTPQEQDIIIKFIKELKNNNEQS</sequence>
<dbReference type="PANTHER" id="PTHR35790">
    <property type="entry name" value="HTH-TYPE TRANSCRIPTIONAL REGULATOR PCHR"/>
    <property type="match status" value="1"/>
</dbReference>
<dbReference type="AlphaFoldDB" id="L1QH57"/>
<evidence type="ECO:0000256" key="3">
    <source>
        <dbReference type="ARBA" id="ARBA00023163"/>
    </source>
</evidence>
<dbReference type="GO" id="GO:0003677">
    <property type="term" value="F:DNA binding"/>
    <property type="evidence" value="ECO:0007669"/>
    <property type="project" value="UniProtKB-KW"/>
</dbReference>
<dbReference type="HOGENOM" id="CLU_2394535_0_0_9"/>
<dbReference type="STRING" id="545697.HMPREF0216_01675"/>
<dbReference type="InterPro" id="IPR052067">
    <property type="entry name" value="Metal_resp_HTH_trans_reg"/>
</dbReference>
<dbReference type="eggNOG" id="COG1846">
    <property type="taxonomic scope" value="Bacteria"/>
</dbReference>
<accession>L1QH57</accession>
<dbReference type="SUPFAM" id="SSF46785">
    <property type="entry name" value="Winged helix' DNA-binding domain"/>
    <property type="match status" value="1"/>
</dbReference>
<dbReference type="InterPro" id="IPR036390">
    <property type="entry name" value="WH_DNA-bd_sf"/>
</dbReference>
<evidence type="ECO:0000259" key="4">
    <source>
        <dbReference type="PROSITE" id="PS50995"/>
    </source>
</evidence>
<organism evidence="5 6">
    <name type="scientific">Clostridium celatum DSM 1785</name>
    <dbReference type="NCBI Taxonomy" id="545697"/>
    <lineage>
        <taxon>Bacteria</taxon>
        <taxon>Bacillati</taxon>
        <taxon>Bacillota</taxon>
        <taxon>Clostridia</taxon>
        <taxon>Eubacteriales</taxon>
        <taxon>Clostridiaceae</taxon>
        <taxon>Clostridium</taxon>
    </lineage>
</organism>
<keyword evidence="3" id="KW-0804">Transcription</keyword>
<dbReference type="PROSITE" id="PS50995">
    <property type="entry name" value="HTH_MARR_2"/>
    <property type="match status" value="1"/>
</dbReference>
<dbReference type="Gene3D" id="1.10.10.10">
    <property type="entry name" value="Winged helix-like DNA-binding domain superfamily/Winged helix DNA-binding domain"/>
    <property type="match status" value="1"/>
</dbReference>
<proteinExistence type="predicted"/>